<feature type="active site" description="Nucleophile" evidence="4 5">
    <location>
        <position position="52"/>
    </location>
</feature>
<keyword evidence="3 4" id="KW-0413">Isomerase</keyword>
<dbReference type="Pfam" id="PF01416">
    <property type="entry name" value="PseudoU_synth_1"/>
    <property type="match status" value="2"/>
</dbReference>
<dbReference type="Gene3D" id="3.30.70.660">
    <property type="entry name" value="Pseudouridine synthase I, catalytic domain, C-terminal subdomain"/>
    <property type="match status" value="1"/>
</dbReference>
<evidence type="ECO:0000313" key="9">
    <source>
        <dbReference type="EMBL" id="KPJ53763.1"/>
    </source>
</evidence>
<comment type="function">
    <text evidence="4">Formation of pseudouridine at positions 38, 39 and 40 in the anticodon stem and loop of transfer RNAs.</text>
</comment>
<dbReference type="EMBL" id="LIZS01000013">
    <property type="protein sequence ID" value="KPJ53763.1"/>
    <property type="molecule type" value="Genomic_DNA"/>
</dbReference>
<comment type="similarity">
    <text evidence="1 4 7">Belongs to the tRNA pseudouridine synthase TruA family.</text>
</comment>
<comment type="caution">
    <text evidence="4">Lacks conserved residue(s) required for the propagation of feature annotation.</text>
</comment>
<evidence type="ECO:0000313" key="10">
    <source>
        <dbReference type="Proteomes" id="UP000052008"/>
    </source>
</evidence>
<dbReference type="PANTHER" id="PTHR11142">
    <property type="entry name" value="PSEUDOURIDYLATE SYNTHASE"/>
    <property type="match status" value="1"/>
</dbReference>
<name>A0A0S7WUS3_UNCT6</name>
<dbReference type="InterPro" id="IPR001406">
    <property type="entry name" value="PsdUridine_synth_TruA"/>
</dbReference>
<dbReference type="InterPro" id="IPR020094">
    <property type="entry name" value="TruA/RsuA/RluB/E/F_N"/>
</dbReference>
<sequence>MRNIKLTIEFDGSGFHGWQIQGELPTVQGALEDAIARLTGERIRVIGAGRTDAGVHALGQVANFHTRSKLDVSQIGAALNGILPRSVYVHEAIEVALDFNARFAARTRRYRYRLLRGRSPMRRKWAWEVPFVFDPQPIRDALRTLEGRHDFTSFTLHALEQHGRVATILDLLWQDGPDECVLEIEADRFLRGMVRSIVGTLVQIGRGKLAVEDLERILEARDRQEAGPTAPAHGLCLLSVSY</sequence>
<dbReference type="GO" id="GO:0031119">
    <property type="term" value="P:tRNA pseudouridine synthesis"/>
    <property type="evidence" value="ECO:0007669"/>
    <property type="project" value="UniProtKB-UniRule"/>
</dbReference>
<evidence type="ECO:0000256" key="6">
    <source>
        <dbReference type="PIRSR" id="PIRSR001430-2"/>
    </source>
</evidence>
<dbReference type="GO" id="GO:0003723">
    <property type="term" value="F:RNA binding"/>
    <property type="evidence" value="ECO:0007669"/>
    <property type="project" value="InterPro"/>
</dbReference>
<evidence type="ECO:0000256" key="1">
    <source>
        <dbReference type="ARBA" id="ARBA00009375"/>
    </source>
</evidence>
<organism evidence="9 10">
    <name type="scientific">candidate division TA06 bacterium DG_24</name>
    <dbReference type="NCBI Taxonomy" id="1703770"/>
    <lineage>
        <taxon>Bacteria</taxon>
        <taxon>Bacteria division TA06</taxon>
    </lineage>
</organism>
<dbReference type="InterPro" id="IPR020095">
    <property type="entry name" value="PsdUridine_synth_TruA_C"/>
</dbReference>
<dbReference type="SUPFAM" id="SSF55120">
    <property type="entry name" value="Pseudouridine synthase"/>
    <property type="match status" value="1"/>
</dbReference>
<dbReference type="GO" id="GO:0160147">
    <property type="term" value="F:tRNA pseudouridine(38-40) synthase activity"/>
    <property type="evidence" value="ECO:0007669"/>
    <property type="project" value="UniProtKB-EC"/>
</dbReference>
<evidence type="ECO:0000256" key="4">
    <source>
        <dbReference type="HAMAP-Rule" id="MF_00171"/>
    </source>
</evidence>
<dbReference type="InterPro" id="IPR020103">
    <property type="entry name" value="PsdUridine_synth_cat_dom_sf"/>
</dbReference>
<reference evidence="9 10" key="1">
    <citation type="journal article" date="2015" name="Microbiome">
        <title>Genomic resolution of linkages in carbon, nitrogen, and sulfur cycling among widespread estuary sediment bacteria.</title>
        <authorList>
            <person name="Baker B.J."/>
            <person name="Lazar C.S."/>
            <person name="Teske A.P."/>
            <person name="Dick G.J."/>
        </authorList>
    </citation>
    <scope>NUCLEOTIDE SEQUENCE [LARGE SCALE GENOMIC DNA]</scope>
    <source>
        <strain evidence="9">DG_24</strain>
    </source>
</reference>
<dbReference type="HAMAP" id="MF_00171">
    <property type="entry name" value="TruA"/>
    <property type="match status" value="1"/>
</dbReference>
<evidence type="ECO:0000256" key="3">
    <source>
        <dbReference type="ARBA" id="ARBA00023235"/>
    </source>
</evidence>
<dbReference type="InterPro" id="IPR020097">
    <property type="entry name" value="PsdUridine_synth_TruA_a/b_dom"/>
</dbReference>
<gene>
    <name evidence="4" type="primary">truA</name>
    <name evidence="9" type="ORF">AMJ39_03410</name>
</gene>
<dbReference type="PATRIC" id="fig|1703770.3.peg.1418"/>
<dbReference type="PIRSF" id="PIRSF001430">
    <property type="entry name" value="tRNA_psdUrid_synth"/>
    <property type="match status" value="1"/>
</dbReference>
<dbReference type="EC" id="5.4.99.12" evidence="4"/>
<proteinExistence type="inferred from homology"/>
<dbReference type="NCBIfam" id="TIGR00071">
    <property type="entry name" value="hisT_truA"/>
    <property type="match status" value="1"/>
</dbReference>
<dbReference type="AlphaFoldDB" id="A0A0S7WUS3"/>
<evidence type="ECO:0000256" key="7">
    <source>
        <dbReference type="RuleBase" id="RU003792"/>
    </source>
</evidence>
<evidence type="ECO:0000259" key="8">
    <source>
        <dbReference type="Pfam" id="PF01416"/>
    </source>
</evidence>
<dbReference type="STRING" id="1703770.AMJ39_03410"/>
<evidence type="ECO:0000256" key="2">
    <source>
        <dbReference type="ARBA" id="ARBA00022694"/>
    </source>
</evidence>
<dbReference type="Gene3D" id="3.30.70.580">
    <property type="entry name" value="Pseudouridine synthase I, catalytic domain, N-terminal subdomain"/>
    <property type="match status" value="1"/>
</dbReference>
<dbReference type="PANTHER" id="PTHR11142:SF0">
    <property type="entry name" value="TRNA PSEUDOURIDINE SYNTHASE-LIKE 1"/>
    <property type="match status" value="1"/>
</dbReference>
<dbReference type="CDD" id="cd02570">
    <property type="entry name" value="PseudoU_synth_EcTruA"/>
    <property type="match status" value="1"/>
</dbReference>
<dbReference type="Proteomes" id="UP000052008">
    <property type="component" value="Unassembled WGS sequence"/>
</dbReference>
<feature type="binding site" evidence="4 6">
    <location>
        <position position="110"/>
    </location>
    <ligand>
        <name>substrate</name>
    </ligand>
</feature>
<keyword evidence="2 4" id="KW-0819">tRNA processing</keyword>
<comment type="catalytic activity">
    <reaction evidence="4 7">
        <text>uridine(38/39/40) in tRNA = pseudouridine(38/39/40) in tRNA</text>
        <dbReference type="Rhea" id="RHEA:22376"/>
        <dbReference type="Rhea" id="RHEA-COMP:10085"/>
        <dbReference type="Rhea" id="RHEA-COMP:10087"/>
        <dbReference type="ChEBI" id="CHEBI:65314"/>
        <dbReference type="ChEBI" id="CHEBI:65315"/>
        <dbReference type="EC" id="5.4.99.12"/>
    </reaction>
</comment>
<protein>
    <recommendedName>
        <fullName evidence="4">tRNA pseudouridine synthase A</fullName>
        <ecNumber evidence="4">5.4.99.12</ecNumber>
    </recommendedName>
    <alternativeName>
        <fullName evidence="4">tRNA pseudouridine(38-40) synthase</fullName>
    </alternativeName>
    <alternativeName>
        <fullName evidence="4">tRNA pseudouridylate synthase I</fullName>
    </alternativeName>
    <alternativeName>
        <fullName evidence="4">tRNA-uridine isomerase I</fullName>
    </alternativeName>
</protein>
<feature type="domain" description="Pseudouridine synthase I TruA alpha/beta" evidence="8">
    <location>
        <begin position="9"/>
        <end position="103"/>
    </location>
</feature>
<dbReference type="FunFam" id="3.30.70.580:FF:000001">
    <property type="entry name" value="tRNA pseudouridine synthase A"/>
    <property type="match status" value="1"/>
</dbReference>
<comment type="subunit">
    <text evidence="4">Homodimer.</text>
</comment>
<accession>A0A0S7WUS3</accession>
<comment type="caution">
    <text evidence="9">The sequence shown here is derived from an EMBL/GenBank/DDBJ whole genome shotgun (WGS) entry which is preliminary data.</text>
</comment>
<evidence type="ECO:0000256" key="5">
    <source>
        <dbReference type="PIRSR" id="PIRSR001430-1"/>
    </source>
</evidence>
<feature type="domain" description="Pseudouridine synthase I TruA alpha/beta" evidence="8">
    <location>
        <begin position="141"/>
        <end position="242"/>
    </location>
</feature>